<accession>A0A016XIF7</accession>
<evidence type="ECO:0000313" key="2">
    <source>
        <dbReference type="Proteomes" id="UP000023268"/>
    </source>
</evidence>
<dbReference type="AlphaFoldDB" id="A0A016XIF7"/>
<dbReference type="Proteomes" id="UP000023268">
    <property type="component" value="Unassembled WGS sequence"/>
</dbReference>
<dbReference type="RefSeq" id="WP_035608636.1">
    <property type="nucleotide sequence ID" value="NZ_JEMG01000001.1"/>
</dbReference>
<sequence length="210" mass="24235">MELFLAFLLAPALGFQFLKMQDQRRRILLLAQHLNQHQIEKLMQTVTEGYLRALDAKEQVRREQIWASLQGAEQDLSRQFSRFAEDFAKVWNDQTQVSTLGWALPYADKLFPRQTFDMRSLLAVHAEGIVTVVENRDQRSPRDKAYTLMAELLLMQHSCHWFCRSRAVADARMVTRHQTRHAQLLDAVSPVTRTGYLQVTGVKPSQGAKP</sequence>
<name>A0A016XIF7_9BURK</name>
<dbReference type="OrthoDB" id="8654508at2"/>
<dbReference type="STRING" id="1458275.AZ34_13015"/>
<proteinExistence type="predicted"/>
<dbReference type="eggNOG" id="ENOG502ZBRZ">
    <property type="taxonomic scope" value="Bacteria"/>
</dbReference>
<comment type="caution">
    <text evidence="1">The sequence shown here is derived from an EMBL/GenBank/DDBJ whole genome shotgun (WGS) entry which is preliminary data.</text>
</comment>
<dbReference type="EMBL" id="JEMG01000001">
    <property type="protein sequence ID" value="EYC51889.1"/>
    <property type="molecule type" value="Genomic_DNA"/>
</dbReference>
<gene>
    <name evidence="1" type="ORF">AZ34_13015</name>
</gene>
<organism evidence="1 2">
    <name type="scientific">Hylemonella gracilis str. Niagara R</name>
    <dbReference type="NCBI Taxonomy" id="1458275"/>
    <lineage>
        <taxon>Bacteria</taxon>
        <taxon>Pseudomonadati</taxon>
        <taxon>Pseudomonadota</taxon>
        <taxon>Betaproteobacteria</taxon>
        <taxon>Burkholderiales</taxon>
        <taxon>Comamonadaceae</taxon>
        <taxon>Hylemonella</taxon>
    </lineage>
</organism>
<reference evidence="1 2" key="1">
    <citation type="submission" date="2014-02" db="EMBL/GenBank/DDBJ databases">
        <title>Draft Genome of Hylemonella gracilis isolated from the Niagara River.</title>
        <authorList>
            <person name="Pawlowski D.R."/>
            <person name="Koudelka G.B."/>
        </authorList>
    </citation>
    <scope>NUCLEOTIDE SEQUENCE [LARGE SCALE GENOMIC DNA]</scope>
    <source>
        <strain evidence="1 2">Niagara R</strain>
    </source>
</reference>
<evidence type="ECO:0000313" key="1">
    <source>
        <dbReference type="EMBL" id="EYC51889.1"/>
    </source>
</evidence>
<protein>
    <submittedName>
        <fullName evidence="1">Uncharacterized protein</fullName>
    </submittedName>
</protein>